<accession>A0A3D9DET5</accession>
<reference evidence="1 2" key="1">
    <citation type="journal article" date="2010" name="Syst. Appl. Microbiol.">
        <title>Four new species of Chryseobacterium from the rhizosphere of coastal sand dune plants, Chryseobacterium elymi sp. nov., Chryseobacterium hagamense sp. nov., Chryseobacterium lathyri sp. nov. and Chryseobacterium rhizosphaerae sp. nov.</title>
        <authorList>
            <person name="Cho S.H."/>
            <person name="Lee K.S."/>
            <person name="Shin D.S."/>
            <person name="Han J.H."/>
            <person name="Park K.S."/>
            <person name="Lee C.H."/>
            <person name="Park K.H."/>
            <person name="Kim S.B."/>
        </authorList>
    </citation>
    <scope>NUCLEOTIDE SEQUENCE [LARGE SCALE GENOMIC DNA]</scope>
    <source>
        <strain evidence="1 2">KCTC 22547</strain>
    </source>
</reference>
<sequence length="59" mass="7073">MIQNISTKIQIPIRKALFLHYKTYKSHGNFYHQKPGLISQGIFEIEKIFWRIFSSTIFN</sequence>
<dbReference type="EMBL" id="QNUH01000011">
    <property type="protein sequence ID" value="REC76476.1"/>
    <property type="molecule type" value="Genomic_DNA"/>
</dbReference>
<dbReference type="AlphaFoldDB" id="A0A3D9DET5"/>
<organism evidence="1 2">
    <name type="scientific">Chryseobacterium elymi</name>
    <dbReference type="NCBI Taxonomy" id="395936"/>
    <lineage>
        <taxon>Bacteria</taxon>
        <taxon>Pseudomonadati</taxon>
        <taxon>Bacteroidota</taxon>
        <taxon>Flavobacteriia</taxon>
        <taxon>Flavobacteriales</taxon>
        <taxon>Weeksellaceae</taxon>
        <taxon>Chryseobacterium group</taxon>
        <taxon>Chryseobacterium</taxon>
    </lineage>
</organism>
<proteinExistence type="predicted"/>
<name>A0A3D9DET5_9FLAO</name>
<keyword evidence="2" id="KW-1185">Reference proteome</keyword>
<comment type="caution">
    <text evidence="1">The sequence shown here is derived from an EMBL/GenBank/DDBJ whole genome shotgun (WGS) entry which is preliminary data.</text>
</comment>
<gene>
    <name evidence="1" type="ORF">DRF60_14025</name>
</gene>
<dbReference type="Proteomes" id="UP000257030">
    <property type="component" value="Unassembled WGS sequence"/>
</dbReference>
<protein>
    <submittedName>
        <fullName evidence="1">Uncharacterized protein</fullName>
    </submittedName>
</protein>
<evidence type="ECO:0000313" key="1">
    <source>
        <dbReference type="EMBL" id="REC76476.1"/>
    </source>
</evidence>
<evidence type="ECO:0000313" key="2">
    <source>
        <dbReference type="Proteomes" id="UP000257030"/>
    </source>
</evidence>